<evidence type="ECO:0000256" key="10">
    <source>
        <dbReference type="SAM" id="Phobius"/>
    </source>
</evidence>
<keyword evidence="6 10" id="KW-0472">Membrane</keyword>
<dbReference type="SUPFAM" id="SSF63501">
    <property type="entry name" value="Frizzled cysteine-rich domain"/>
    <property type="match status" value="1"/>
</dbReference>
<organism evidence="14 15">
    <name type="scientific">Artemia franciscana</name>
    <name type="common">Brine shrimp</name>
    <name type="synonym">Artemia sanfranciscana</name>
    <dbReference type="NCBI Taxonomy" id="6661"/>
    <lineage>
        <taxon>Eukaryota</taxon>
        <taxon>Metazoa</taxon>
        <taxon>Ecdysozoa</taxon>
        <taxon>Arthropoda</taxon>
        <taxon>Crustacea</taxon>
        <taxon>Branchiopoda</taxon>
        <taxon>Anostraca</taxon>
        <taxon>Artemiidae</taxon>
        <taxon>Artemia</taxon>
    </lineage>
</organism>
<dbReference type="InterPro" id="IPR000539">
    <property type="entry name" value="Frizzled/Smoothened_7TM"/>
</dbReference>
<dbReference type="PRINTS" id="PR00489">
    <property type="entry name" value="FRIZZLED"/>
</dbReference>
<keyword evidence="4 10" id="KW-0812">Transmembrane</keyword>
<dbReference type="EMBL" id="JAVRJZ010000005">
    <property type="protein sequence ID" value="KAK2722573.1"/>
    <property type="molecule type" value="Genomic_DNA"/>
</dbReference>
<name>A0AA88I4D6_ARTSF</name>
<evidence type="ECO:0000256" key="1">
    <source>
        <dbReference type="ARBA" id="ARBA00004141"/>
    </source>
</evidence>
<dbReference type="Gene3D" id="1.10.2000.10">
    <property type="entry name" value="Frizzled cysteine-rich domain"/>
    <property type="match status" value="1"/>
</dbReference>
<evidence type="ECO:0000256" key="6">
    <source>
        <dbReference type="ARBA" id="ARBA00023136"/>
    </source>
</evidence>
<evidence type="ECO:0000256" key="7">
    <source>
        <dbReference type="ARBA" id="ARBA00023157"/>
    </source>
</evidence>
<evidence type="ECO:0000256" key="4">
    <source>
        <dbReference type="ARBA" id="ARBA00022692"/>
    </source>
</evidence>
<dbReference type="GO" id="GO:0035567">
    <property type="term" value="P:non-canonical Wnt signaling pathway"/>
    <property type="evidence" value="ECO:0007669"/>
    <property type="project" value="TreeGrafter"/>
</dbReference>
<dbReference type="FunFam" id="1.10.2000.10:FF:000003">
    <property type="entry name" value="Frizzled class receptor 2"/>
    <property type="match status" value="1"/>
</dbReference>
<keyword evidence="7 9" id="KW-1015">Disulfide bond</keyword>
<reference evidence="14" key="1">
    <citation type="submission" date="2023-07" db="EMBL/GenBank/DDBJ databases">
        <title>Chromosome-level genome assembly of Artemia franciscana.</title>
        <authorList>
            <person name="Jo E."/>
        </authorList>
    </citation>
    <scope>NUCLEOTIDE SEQUENCE</scope>
    <source>
        <tissue evidence="14">Whole body</tissue>
    </source>
</reference>
<gene>
    <name evidence="14" type="ORF">QYM36_002944</name>
</gene>
<feature type="transmembrane region" description="Helical" evidence="10">
    <location>
        <begin position="296"/>
        <end position="316"/>
    </location>
</feature>
<evidence type="ECO:0000313" key="15">
    <source>
        <dbReference type="Proteomes" id="UP001187531"/>
    </source>
</evidence>
<proteinExistence type="inferred from homology"/>
<keyword evidence="5 10" id="KW-1133">Transmembrane helix</keyword>
<keyword evidence="8" id="KW-0675">Receptor</keyword>
<comment type="caution">
    <text evidence="14">The sequence shown here is derived from an EMBL/GenBank/DDBJ whole genome shotgun (WGS) entry which is preliminary data.</text>
</comment>
<evidence type="ECO:0000256" key="3">
    <source>
        <dbReference type="ARBA" id="ARBA00022473"/>
    </source>
</evidence>
<dbReference type="SMART" id="SM00063">
    <property type="entry name" value="FRI"/>
    <property type="match status" value="1"/>
</dbReference>
<feature type="signal peptide" evidence="11">
    <location>
        <begin position="1"/>
        <end position="19"/>
    </location>
</feature>
<evidence type="ECO:0000259" key="12">
    <source>
        <dbReference type="PROSITE" id="PS50038"/>
    </source>
</evidence>
<dbReference type="Gene3D" id="1.20.1070.10">
    <property type="entry name" value="Rhodopsin 7-helix transmembrane proteins"/>
    <property type="match status" value="1"/>
</dbReference>
<comment type="caution">
    <text evidence="9">Lacks conserved residue(s) required for the propagation of feature annotation.</text>
</comment>
<evidence type="ECO:0000256" key="2">
    <source>
        <dbReference type="ARBA" id="ARBA00008077"/>
    </source>
</evidence>
<dbReference type="PANTHER" id="PTHR11309">
    <property type="entry name" value="FRIZZLED"/>
    <property type="match status" value="1"/>
</dbReference>
<evidence type="ECO:0000259" key="13">
    <source>
        <dbReference type="PROSITE" id="PS50261"/>
    </source>
</evidence>
<evidence type="ECO:0000256" key="11">
    <source>
        <dbReference type="SAM" id="SignalP"/>
    </source>
</evidence>
<dbReference type="PROSITE" id="PS50038">
    <property type="entry name" value="FZ"/>
    <property type="match status" value="1"/>
</dbReference>
<dbReference type="Pfam" id="PF01392">
    <property type="entry name" value="Fz"/>
    <property type="match status" value="1"/>
</dbReference>
<dbReference type="PANTHER" id="PTHR11309:SF47">
    <property type="entry name" value="FRIZZLED"/>
    <property type="match status" value="1"/>
</dbReference>
<evidence type="ECO:0000256" key="5">
    <source>
        <dbReference type="ARBA" id="ARBA00022989"/>
    </source>
</evidence>
<feature type="transmembrane region" description="Helical" evidence="10">
    <location>
        <begin position="399"/>
        <end position="418"/>
    </location>
</feature>
<feature type="domain" description="G-protein coupled receptors family 2 profile 2" evidence="13">
    <location>
        <begin position="257"/>
        <end position="603"/>
    </location>
</feature>
<feature type="transmembrane region" description="Helical" evidence="10">
    <location>
        <begin position="262"/>
        <end position="284"/>
    </location>
</feature>
<dbReference type="InterPro" id="IPR036790">
    <property type="entry name" value="Frizzled_dom_sf"/>
</dbReference>
<dbReference type="InterPro" id="IPR015526">
    <property type="entry name" value="Frizzled/SFRP"/>
</dbReference>
<dbReference type="GO" id="GO:0005886">
    <property type="term" value="C:plasma membrane"/>
    <property type="evidence" value="ECO:0007669"/>
    <property type="project" value="TreeGrafter"/>
</dbReference>
<feature type="disulfide bond" evidence="9">
    <location>
        <begin position="49"/>
        <end position="95"/>
    </location>
</feature>
<feature type="disulfide bond" evidence="9">
    <location>
        <begin position="41"/>
        <end position="102"/>
    </location>
</feature>
<evidence type="ECO:0000256" key="9">
    <source>
        <dbReference type="PROSITE-ProRule" id="PRU00090"/>
    </source>
</evidence>
<feature type="chain" id="PRO_5041647447" evidence="11">
    <location>
        <begin position="20"/>
        <end position="618"/>
    </location>
</feature>
<comment type="subcellular location">
    <subcellularLocation>
        <location evidence="1">Membrane</location>
        <topology evidence="1">Multi-pass membrane protein</topology>
    </subcellularLocation>
</comment>
<comment type="similarity">
    <text evidence="2">Belongs to the G-protein coupled receptor Fz/Smo family.</text>
</comment>
<evidence type="ECO:0000313" key="14">
    <source>
        <dbReference type="EMBL" id="KAK2722573.1"/>
    </source>
</evidence>
<keyword evidence="11" id="KW-0732">Signal</keyword>
<feature type="transmembrane region" description="Helical" evidence="10">
    <location>
        <begin position="438"/>
        <end position="464"/>
    </location>
</feature>
<dbReference type="InterPro" id="IPR017981">
    <property type="entry name" value="GPCR_2-like_7TM"/>
</dbReference>
<dbReference type="Proteomes" id="UP001187531">
    <property type="component" value="Unassembled WGS sequence"/>
</dbReference>
<dbReference type="InterPro" id="IPR020067">
    <property type="entry name" value="Frizzled_dom"/>
</dbReference>
<sequence>MAVPAKVFLFLASFYLCEGRGLYAVNTTISDRDSLPHHGRCEPITIPLCKDIAYNETIMPNILGHHKQEEAGLEVHQFFPLVKVRCSEHLQFFLCTIYAPVCTILDTAIPPCRFLCLSAKIGCEGLMNKFGFQWPESLDCKRFPEAGTDELCVGENATSSDSKPQKPIPNTNYGYPGLGQNPTVSVDNHNNRGSFVYNKPVFSDISDPSAYLREKMLTCPKQLEVSRDLNYSLRIGRRRISNCGAPCKNMFFSESEVNFSHYFIGGWSILCMASSLFTVLTFLLDRKRFKYPERPIIFLSACYFMIALVYIIGYLLGDSVACTTPYEPPRSQQLHNFQYLSTITQGTKKPDCTILFMMLYYFSVASSLWWVILCLTWFLSAGLKWGHEPIEAKSHYFHLAAWAVPATLTIAILAMGRVDGDVLSGVCSVGIWNTEAQRIFVIAPLIIFLLLGVAFLLAGFISLFRIRTIMKHDGTRTDKLEKLMIRIGVFSVLYAVPAIMILGCLIYEQLNLDKWMLAWLERACRDYRFPCPMSLARAAATLKYGGNAINDTIVEDLLTSITGVSPDPGAKPIFVVFMVKHLMYLIVGVTTGFWVASPKTFTIWKRHLTGWRSSGVSV</sequence>
<dbReference type="GO" id="GO:0060070">
    <property type="term" value="P:canonical Wnt signaling pathway"/>
    <property type="evidence" value="ECO:0007669"/>
    <property type="project" value="TreeGrafter"/>
</dbReference>
<dbReference type="AlphaFoldDB" id="A0AA88I4D6"/>
<dbReference type="PROSITE" id="PS50261">
    <property type="entry name" value="G_PROTEIN_RECEP_F2_4"/>
    <property type="match status" value="1"/>
</dbReference>
<feature type="transmembrane region" description="Helical" evidence="10">
    <location>
        <begin position="573"/>
        <end position="596"/>
    </location>
</feature>
<evidence type="ECO:0000256" key="8">
    <source>
        <dbReference type="ARBA" id="ARBA00023170"/>
    </source>
</evidence>
<keyword evidence="3" id="KW-0217">Developmental protein</keyword>
<feature type="domain" description="FZ" evidence="12">
    <location>
        <begin position="36"/>
        <end position="155"/>
    </location>
</feature>
<dbReference type="Pfam" id="PF01534">
    <property type="entry name" value="Frizzled"/>
    <property type="match status" value="1"/>
</dbReference>
<dbReference type="GO" id="GO:0042813">
    <property type="term" value="F:Wnt receptor activity"/>
    <property type="evidence" value="ECO:0007669"/>
    <property type="project" value="TreeGrafter"/>
</dbReference>
<protein>
    <submittedName>
        <fullName evidence="14">Uncharacterized protein</fullName>
    </submittedName>
</protein>
<feature type="transmembrane region" description="Helical" evidence="10">
    <location>
        <begin position="358"/>
        <end position="379"/>
    </location>
</feature>
<dbReference type="GO" id="GO:0017147">
    <property type="term" value="F:Wnt-protein binding"/>
    <property type="evidence" value="ECO:0007669"/>
    <property type="project" value="TreeGrafter"/>
</dbReference>
<feature type="disulfide bond" evidence="9">
    <location>
        <begin position="116"/>
        <end position="140"/>
    </location>
</feature>
<dbReference type="SMART" id="SM01330">
    <property type="entry name" value="Frizzled"/>
    <property type="match status" value="1"/>
</dbReference>
<dbReference type="CDD" id="cd07458">
    <property type="entry name" value="CRD_FZ1_like"/>
    <property type="match status" value="1"/>
</dbReference>
<accession>A0AA88I4D6</accession>
<keyword evidence="15" id="KW-1185">Reference proteome</keyword>
<feature type="transmembrane region" description="Helical" evidence="10">
    <location>
        <begin position="485"/>
        <end position="510"/>
    </location>
</feature>